<feature type="domain" description="Glycosyl transferase family 1" evidence="1">
    <location>
        <begin position="223"/>
        <end position="368"/>
    </location>
</feature>
<accession>A0ABQ5N3J1</accession>
<evidence type="ECO:0000259" key="2">
    <source>
        <dbReference type="Pfam" id="PF13439"/>
    </source>
</evidence>
<dbReference type="RefSeq" id="WP_264848996.1">
    <property type="nucleotide sequence ID" value="NZ_BRXR01000001.1"/>
</dbReference>
<dbReference type="Pfam" id="PF13439">
    <property type="entry name" value="Glyco_transf_4"/>
    <property type="match status" value="1"/>
</dbReference>
<name>A0ABQ5N3J1_9CLOT</name>
<dbReference type="Gene3D" id="3.40.50.2000">
    <property type="entry name" value="Glycogen Phosphorylase B"/>
    <property type="match status" value="2"/>
</dbReference>
<dbReference type="SUPFAM" id="SSF53756">
    <property type="entry name" value="UDP-Glycosyltransferase/glycogen phosphorylase"/>
    <property type="match status" value="1"/>
</dbReference>
<gene>
    <name evidence="3" type="ORF">bsdE14_11190</name>
</gene>
<dbReference type="InterPro" id="IPR001296">
    <property type="entry name" value="Glyco_trans_1"/>
</dbReference>
<dbReference type="InterPro" id="IPR028098">
    <property type="entry name" value="Glyco_trans_4-like_N"/>
</dbReference>
<feature type="domain" description="Glycosyltransferase subfamily 4-like N-terminal" evidence="2">
    <location>
        <begin position="16"/>
        <end position="193"/>
    </location>
</feature>
<evidence type="ECO:0000259" key="1">
    <source>
        <dbReference type="Pfam" id="PF00534"/>
    </source>
</evidence>
<sequence>MKIVLVNSYYYPIILGGAEYSVKKLAEVLVKNHHEVIVICADNKNSIEFINGVKIYRMKVHNLISVNKNKKHNKVIMKMHRLLDFCNIFNYKMFKNVLVSEKPDLIHTNGLYEITPIVWIVARKLRIPIVHTLRDYYLLCRHVNMRHIQDNSECKAPSWGCKIYRLINKFLCGKVNAVTAPSKVTINCFLKAGFFRNIEHAVIENATEFDMEKLVALKKQRLNKSRTDEITFVFLGTLSENKGILWLLDTFNKITDKRFKLKIAGKGPLEKYVVEFCKKHENVEFLGFLGAEELNTLLYNSDVLICPSMWEEPFGRVILDAYCALMPVIVSDMGALPSLVVEGVTGSVVKHGDVEELEKAIRIYSSDNSSLFCYDSIIKQLEKYSIDYQVKAFTDLYKNIITGDKS</sequence>
<dbReference type="CDD" id="cd03823">
    <property type="entry name" value="GT4_ExpE7-like"/>
    <property type="match status" value="1"/>
</dbReference>
<evidence type="ECO:0000313" key="3">
    <source>
        <dbReference type="EMBL" id="GLC29709.1"/>
    </source>
</evidence>
<reference evidence="3 4" key="1">
    <citation type="journal article" date="2024" name="Int. J. Syst. Evol. Microbiol.">
        <title>Clostridium omnivorum sp. nov., isolated from anoxic soil under the treatment of reductive soil disinfestation.</title>
        <authorList>
            <person name="Ueki A."/>
            <person name="Tonouchi A."/>
            <person name="Kaku N."/>
            <person name="Honma S."/>
            <person name="Ueki K."/>
        </authorList>
    </citation>
    <scope>NUCLEOTIDE SEQUENCE [LARGE SCALE GENOMIC DNA]</scope>
    <source>
        <strain evidence="3 4">E14</strain>
    </source>
</reference>
<organism evidence="3 4">
    <name type="scientific">Clostridium omnivorum</name>
    <dbReference type="NCBI Taxonomy" id="1604902"/>
    <lineage>
        <taxon>Bacteria</taxon>
        <taxon>Bacillati</taxon>
        <taxon>Bacillota</taxon>
        <taxon>Clostridia</taxon>
        <taxon>Eubacteriales</taxon>
        <taxon>Clostridiaceae</taxon>
        <taxon>Clostridium</taxon>
    </lineage>
</organism>
<dbReference type="PANTHER" id="PTHR45947">
    <property type="entry name" value="SULFOQUINOVOSYL TRANSFERASE SQD2"/>
    <property type="match status" value="1"/>
</dbReference>
<dbReference type="Pfam" id="PF00534">
    <property type="entry name" value="Glycos_transf_1"/>
    <property type="match status" value="1"/>
</dbReference>
<dbReference type="Proteomes" id="UP001208567">
    <property type="component" value="Unassembled WGS sequence"/>
</dbReference>
<keyword evidence="4" id="KW-1185">Reference proteome</keyword>
<dbReference type="EMBL" id="BRXR01000001">
    <property type="protein sequence ID" value="GLC29709.1"/>
    <property type="molecule type" value="Genomic_DNA"/>
</dbReference>
<comment type="caution">
    <text evidence="3">The sequence shown here is derived from an EMBL/GenBank/DDBJ whole genome shotgun (WGS) entry which is preliminary data.</text>
</comment>
<dbReference type="PANTHER" id="PTHR45947:SF13">
    <property type="entry name" value="TRANSFERASE"/>
    <property type="match status" value="1"/>
</dbReference>
<evidence type="ECO:0000313" key="4">
    <source>
        <dbReference type="Proteomes" id="UP001208567"/>
    </source>
</evidence>
<dbReference type="InterPro" id="IPR050194">
    <property type="entry name" value="Glycosyltransferase_grp1"/>
</dbReference>
<proteinExistence type="predicted"/>
<protein>
    <submittedName>
        <fullName evidence="3">LPS biosynthesis RfbU related protein</fullName>
    </submittedName>
</protein>